<dbReference type="AlphaFoldDB" id="A0A077PNQ1"/>
<evidence type="ECO:0000313" key="2">
    <source>
        <dbReference type="Proteomes" id="UP000028500"/>
    </source>
</evidence>
<gene>
    <name evidence="1" type="ORF">XBKQ1_470006</name>
</gene>
<accession>A0A077PNQ1</accession>
<dbReference type="HOGENOM" id="CLU_3124238_0_0_6"/>
<organism evidence="1 2">
    <name type="scientific">Xenorhabdus bovienii str. kraussei Quebec</name>
    <dbReference type="NCBI Taxonomy" id="1398203"/>
    <lineage>
        <taxon>Bacteria</taxon>
        <taxon>Pseudomonadati</taxon>
        <taxon>Pseudomonadota</taxon>
        <taxon>Gammaproteobacteria</taxon>
        <taxon>Enterobacterales</taxon>
        <taxon>Morganellaceae</taxon>
        <taxon>Xenorhabdus</taxon>
    </lineage>
</organism>
<dbReference type="EMBL" id="CBSY010000236">
    <property type="protein sequence ID" value="CDH21474.1"/>
    <property type="molecule type" value="Genomic_DNA"/>
</dbReference>
<sequence length="50" mass="5621">MTHLAFNSQHWNTSSIIGSVVVIIANEPLLKEQSRKIMGIFPANYVITFC</sequence>
<evidence type="ECO:0000313" key="1">
    <source>
        <dbReference type="EMBL" id="CDH21474.1"/>
    </source>
</evidence>
<keyword evidence="2" id="KW-1185">Reference proteome</keyword>
<comment type="caution">
    <text evidence="1">The sequence shown here is derived from an EMBL/GenBank/DDBJ whole genome shotgun (WGS) entry which is preliminary data.</text>
</comment>
<reference evidence="1" key="1">
    <citation type="submission" date="2013-07" db="EMBL/GenBank/DDBJ databases">
        <title>Sub-species coevolution in mutualistic symbiosis.</title>
        <authorList>
            <person name="Murfin K."/>
            <person name="Klassen J."/>
            <person name="Lee M."/>
            <person name="Forst S."/>
            <person name="Stock P."/>
            <person name="Goodrich-Blair H."/>
        </authorList>
    </citation>
    <scope>NUCLEOTIDE SEQUENCE [LARGE SCALE GENOMIC DNA]</scope>
    <source>
        <strain evidence="1">Kraussei Quebec</strain>
    </source>
</reference>
<proteinExistence type="predicted"/>
<dbReference type="Proteomes" id="UP000028500">
    <property type="component" value="Unassembled WGS sequence"/>
</dbReference>
<name>A0A077PNQ1_XENBV</name>
<protein>
    <submittedName>
        <fullName evidence="1">Uncharacterized protein</fullName>
    </submittedName>
</protein>